<keyword evidence="1" id="KW-0812">Transmembrane</keyword>
<comment type="caution">
    <text evidence="2">The sequence shown here is derived from an EMBL/GenBank/DDBJ whole genome shotgun (WGS) entry which is preliminary data.</text>
</comment>
<dbReference type="Proteomes" id="UP001139006">
    <property type="component" value="Unassembled WGS sequence"/>
</dbReference>
<protein>
    <submittedName>
        <fullName evidence="2">Uncharacterized protein</fullName>
    </submittedName>
</protein>
<feature type="transmembrane region" description="Helical" evidence="1">
    <location>
        <begin position="6"/>
        <end position="27"/>
    </location>
</feature>
<dbReference type="PROSITE" id="PS51257">
    <property type="entry name" value="PROKAR_LIPOPROTEIN"/>
    <property type="match status" value="1"/>
</dbReference>
<dbReference type="EMBL" id="JAIULA010000001">
    <property type="protein sequence ID" value="MCP0885901.1"/>
    <property type="molecule type" value="Genomic_DNA"/>
</dbReference>
<gene>
    <name evidence="2" type="ORF">LB941_00950</name>
</gene>
<dbReference type="RefSeq" id="WP_253358687.1">
    <property type="nucleotide sequence ID" value="NZ_JAIULA010000001.1"/>
</dbReference>
<reference evidence="2 3" key="1">
    <citation type="journal article" date="2023" name="Int. J. Syst. Evol. Microbiol.">
        <title>Ligilactobacillus ubinensis sp. nov., a novel species isolated from the wild ferment of a durian fruit (Durio zibethinus).</title>
        <authorList>
            <person name="Heng Y.C."/>
            <person name="Menon N."/>
            <person name="Chen B."/>
            <person name="Loo B.Z.L."/>
            <person name="Wong G.W.J."/>
            <person name="Lim A.C.H."/>
            <person name="Silvaraju S."/>
            <person name="Kittelmann S."/>
        </authorList>
    </citation>
    <scope>NUCLEOTIDE SEQUENCE [LARGE SCALE GENOMIC DNA]</scope>
    <source>
        <strain evidence="2 3">WILCCON 0076</strain>
    </source>
</reference>
<proteinExistence type="predicted"/>
<name>A0A9X2JLC1_9LACO</name>
<evidence type="ECO:0000313" key="3">
    <source>
        <dbReference type="Proteomes" id="UP001139006"/>
    </source>
</evidence>
<dbReference type="AlphaFoldDB" id="A0A9X2JLC1"/>
<keyword evidence="1" id="KW-0472">Membrane</keyword>
<evidence type="ECO:0000313" key="2">
    <source>
        <dbReference type="EMBL" id="MCP0885901.1"/>
    </source>
</evidence>
<keyword evidence="1" id="KW-1133">Transmembrane helix</keyword>
<sequence>MKKAVITIIIVVGVIIFGIGSCSYWYLNHTASGVRTVKDFKSETSNGIEREITVYNADGKAIMHFKGKFDISHSSRSLQYVDQQNRKHNIYFGDNTTVIVNELK</sequence>
<accession>A0A9X2JLC1</accession>
<evidence type="ECO:0000256" key="1">
    <source>
        <dbReference type="SAM" id="Phobius"/>
    </source>
</evidence>
<keyword evidence="3" id="KW-1185">Reference proteome</keyword>
<organism evidence="2 3">
    <name type="scientific">Ligilactobacillus ubinensis</name>
    <dbReference type="NCBI Taxonomy" id="2876789"/>
    <lineage>
        <taxon>Bacteria</taxon>
        <taxon>Bacillati</taxon>
        <taxon>Bacillota</taxon>
        <taxon>Bacilli</taxon>
        <taxon>Lactobacillales</taxon>
        <taxon>Lactobacillaceae</taxon>
        <taxon>Ligilactobacillus</taxon>
    </lineage>
</organism>